<keyword evidence="4" id="KW-0804">Transcription</keyword>
<dbReference type="PANTHER" id="PTHR12565:SF444">
    <property type="entry name" value="TRANSCRIPTION FACTOR BHLH62-RELATED"/>
    <property type="match status" value="1"/>
</dbReference>
<organism evidence="8 9">
    <name type="scientific">Iris pallida</name>
    <name type="common">Sweet iris</name>
    <dbReference type="NCBI Taxonomy" id="29817"/>
    <lineage>
        <taxon>Eukaryota</taxon>
        <taxon>Viridiplantae</taxon>
        <taxon>Streptophyta</taxon>
        <taxon>Embryophyta</taxon>
        <taxon>Tracheophyta</taxon>
        <taxon>Spermatophyta</taxon>
        <taxon>Magnoliopsida</taxon>
        <taxon>Liliopsida</taxon>
        <taxon>Asparagales</taxon>
        <taxon>Iridaceae</taxon>
        <taxon>Iridoideae</taxon>
        <taxon>Irideae</taxon>
        <taxon>Iris</taxon>
    </lineage>
</organism>
<dbReference type="AlphaFoldDB" id="A0AAX6DM83"/>
<dbReference type="GO" id="GO:0005634">
    <property type="term" value="C:nucleus"/>
    <property type="evidence" value="ECO:0007669"/>
    <property type="project" value="UniProtKB-SubCell"/>
</dbReference>
<comment type="caution">
    <text evidence="8">The sequence shown here is derived from an EMBL/GenBank/DDBJ whole genome shotgun (WGS) entry which is preliminary data.</text>
</comment>
<evidence type="ECO:0000256" key="3">
    <source>
        <dbReference type="ARBA" id="ARBA00023015"/>
    </source>
</evidence>
<accession>A0AAX6DM83</accession>
<dbReference type="PANTHER" id="PTHR12565">
    <property type="entry name" value="STEROL REGULATORY ELEMENT-BINDING PROTEIN"/>
    <property type="match status" value="1"/>
</dbReference>
<feature type="compositionally biased region" description="Low complexity" evidence="6">
    <location>
        <begin position="1"/>
        <end position="16"/>
    </location>
</feature>
<dbReference type="CDD" id="cd18919">
    <property type="entry name" value="bHLH_AtBPE_like"/>
    <property type="match status" value="1"/>
</dbReference>
<comment type="similarity">
    <text evidence="2">Belongs to the bHLH protein family.</text>
</comment>
<dbReference type="SUPFAM" id="SSF47459">
    <property type="entry name" value="HLH, helix-loop-helix DNA-binding domain"/>
    <property type="match status" value="1"/>
</dbReference>
<evidence type="ECO:0000256" key="2">
    <source>
        <dbReference type="ARBA" id="ARBA00005510"/>
    </source>
</evidence>
<dbReference type="InterPro" id="IPR036638">
    <property type="entry name" value="HLH_DNA-bd_sf"/>
</dbReference>
<dbReference type="EMBL" id="JANAVB010043418">
    <property type="protein sequence ID" value="KAJ6792819.1"/>
    <property type="molecule type" value="Genomic_DNA"/>
</dbReference>
<evidence type="ECO:0000256" key="5">
    <source>
        <dbReference type="ARBA" id="ARBA00023242"/>
    </source>
</evidence>
<dbReference type="InterPro" id="IPR024097">
    <property type="entry name" value="bHLH_ZIP_TF"/>
</dbReference>
<keyword evidence="5" id="KW-0539">Nucleus</keyword>
<evidence type="ECO:0000313" key="9">
    <source>
        <dbReference type="Proteomes" id="UP001140949"/>
    </source>
</evidence>
<keyword evidence="3" id="KW-0805">Transcription regulation</keyword>
<dbReference type="FunFam" id="4.10.280.10:FF:000002">
    <property type="entry name" value="Basic helix-loop-helix transcription factor"/>
    <property type="match status" value="1"/>
</dbReference>
<keyword evidence="9" id="KW-1185">Reference proteome</keyword>
<dbReference type="SMART" id="SM00353">
    <property type="entry name" value="HLH"/>
    <property type="match status" value="1"/>
</dbReference>
<evidence type="ECO:0000313" key="8">
    <source>
        <dbReference type="EMBL" id="KAJ6792819.1"/>
    </source>
</evidence>
<evidence type="ECO:0000259" key="7">
    <source>
        <dbReference type="PROSITE" id="PS50888"/>
    </source>
</evidence>
<dbReference type="PROSITE" id="PS50888">
    <property type="entry name" value="BHLH"/>
    <property type="match status" value="1"/>
</dbReference>
<protein>
    <submittedName>
        <fullName evidence="8">Transcription factor bHLH63-like</fullName>
    </submittedName>
</protein>
<dbReference type="InterPro" id="IPR011598">
    <property type="entry name" value="bHLH_dom"/>
</dbReference>
<gene>
    <name evidence="8" type="ORF">M6B38_237530</name>
</gene>
<reference evidence="8" key="2">
    <citation type="submission" date="2023-04" db="EMBL/GenBank/DDBJ databases">
        <authorList>
            <person name="Bruccoleri R.E."/>
            <person name="Oakeley E.J."/>
            <person name="Faust A.-M."/>
            <person name="Dessus-Babus S."/>
            <person name="Altorfer M."/>
            <person name="Burckhardt D."/>
            <person name="Oertli M."/>
            <person name="Naumann U."/>
            <person name="Petersen F."/>
            <person name="Wong J."/>
        </authorList>
    </citation>
    <scope>NUCLEOTIDE SEQUENCE</scope>
    <source>
        <strain evidence="8">GSM-AAB239-AS_SAM_17_03QT</strain>
        <tissue evidence="8">Leaf</tissue>
    </source>
</reference>
<feature type="region of interest" description="Disordered" evidence="6">
    <location>
        <begin position="1"/>
        <end position="60"/>
    </location>
</feature>
<dbReference type="Gene3D" id="4.10.280.10">
    <property type="entry name" value="Helix-loop-helix DNA-binding domain"/>
    <property type="match status" value="1"/>
</dbReference>
<dbReference type="GO" id="GO:0003700">
    <property type="term" value="F:DNA-binding transcription factor activity"/>
    <property type="evidence" value="ECO:0007669"/>
    <property type="project" value="TreeGrafter"/>
</dbReference>
<comment type="subcellular location">
    <subcellularLocation>
        <location evidence="1">Nucleus</location>
    </subcellularLocation>
</comment>
<dbReference type="Pfam" id="PF00010">
    <property type="entry name" value="HLH"/>
    <property type="match status" value="1"/>
</dbReference>
<sequence>MAGLVPPQQQPPLLFLTKKTRAPPPPRRGKLQTSLQWKKEMNKRRKHNAGKENRRGRAPRRSSWIIHVRARRGQATDSHSLAERVRRERISERMKYLQGLVPGCNKITGKAGMLDEIINYVQSLQKQVEFLSMKLATVNPRPDFNMEALFNKEMNLAGDSSMIDPSFLQSNLLQQLANCCGYDMAMHPSELALLRTMSTPVPSSSPPLPPPPAEAFLDSSFHVHRPSSALENELHGLYGAEFHQGRTPAYPFHSLQGILLSNDLKKEM</sequence>
<reference evidence="8" key="1">
    <citation type="journal article" date="2023" name="GigaByte">
        <title>Genome assembly of the bearded iris, Iris pallida Lam.</title>
        <authorList>
            <person name="Bruccoleri R.E."/>
            <person name="Oakeley E.J."/>
            <person name="Faust A.M.E."/>
            <person name="Altorfer M."/>
            <person name="Dessus-Babus S."/>
            <person name="Burckhardt D."/>
            <person name="Oertli M."/>
            <person name="Naumann U."/>
            <person name="Petersen F."/>
            <person name="Wong J."/>
        </authorList>
    </citation>
    <scope>NUCLEOTIDE SEQUENCE</scope>
    <source>
        <strain evidence="8">GSM-AAB239-AS_SAM_17_03QT</strain>
    </source>
</reference>
<evidence type="ECO:0000256" key="4">
    <source>
        <dbReference type="ARBA" id="ARBA00023163"/>
    </source>
</evidence>
<name>A0AAX6DM83_IRIPA</name>
<evidence type="ECO:0000256" key="6">
    <source>
        <dbReference type="SAM" id="MobiDB-lite"/>
    </source>
</evidence>
<evidence type="ECO:0000256" key="1">
    <source>
        <dbReference type="ARBA" id="ARBA00004123"/>
    </source>
</evidence>
<proteinExistence type="inferred from homology"/>
<feature type="domain" description="BHLH" evidence="7">
    <location>
        <begin position="74"/>
        <end position="124"/>
    </location>
</feature>
<dbReference type="GO" id="GO:0046983">
    <property type="term" value="F:protein dimerization activity"/>
    <property type="evidence" value="ECO:0007669"/>
    <property type="project" value="InterPro"/>
</dbReference>
<dbReference type="Proteomes" id="UP001140949">
    <property type="component" value="Unassembled WGS sequence"/>
</dbReference>